<proteinExistence type="predicted"/>
<dbReference type="Proteomes" id="UP000032142">
    <property type="component" value="Unassembled WGS sequence"/>
</dbReference>
<organism evidence="1 2">
    <name type="scientific">Gossypium arboreum</name>
    <name type="common">Tree cotton</name>
    <name type="synonym">Gossypium nanking</name>
    <dbReference type="NCBI Taxonomy" id="29729"/>
    <lineage>
        <taxon>Eukaryota</taxon>
        <taxon>Viridiplantae</taxon>
        <taxon>Streptophyta</taxon>
        <taxon>Embryophyta</taxon>
        <taxon>Tracheophyta</taxon>
        <taxon>Spermatophyta</taxon>
        <taxon>Magnoliopsida</taxon>
        <taxon>eudicotyledons</taxon>
        <taxon>Gunneridae</taxon>
        <taxon>Pentapetalae</taxon>
        <taxon>rosids</taxon>
        <taxon>malvids</taxon>
        <taxon>Malvales</taxon>
        <taxon>Malvaceae</taxon>
        <taxon>Malvoideae</taxon>
        <taxon>Gossypium</taxon>
    </lineage>
</organism>
<accession>A0A0B0PGP0</accession>
<dbReference type="EMBL" id="KN427415">
    <property type="protein sequence ID" value="KHG24087.1"/>
    <property type="molecule type" value="Genomic_DNA"/>
</dbReference>
<keyword evidence="2" id="KW-1185">Reference proteome</keyword>
<reference evidence="2" key="1">
    <citation type="submission" date="2014-09" db="EMBL/GenBank/DDBJ databases">
        <authorList>
            <person name="Mudge J."/>
            <person name="Ramaraj T."/>
            <person name="Lindquist I.E."/>
            <person name="Bharti A.K."/>
            <person name="Sundararajan A."/>
            <person name="Cameron C.T."/>
            <person name="Woodward J.E."/>
            <person name="May G.D."/>
            <person name="Brubaker C."/>
            <person name="Broadhvest J."/>
            <person name="Wilkins T.A."/>
        </authorList>
    </citation>
    <scope>NUCLEOTIDE SEQUENCE</scope>
    <source>
        <strain evidence="2">cv. AKA8401</strain>
    </source>
</reference>
<evidence type="ECO:0000313" key="1">
    <source>
        <dbReference type="EMBL" id="KHG24087.1"/>
    </source>
</evidence>
<dbReference type="AlphaFoldDB" id="A0A0B0PGP0"/>
<name>A0A0B0PGP0_GOSAR</name>
<evidence type="ECO:0000313" key="2">
    <source>
        <dbReference type="Proteomes" id="UP000032142"/>
    </source>
</evidence>
<sequence>MSMYWRWSRFKPKIHFPEVAAEQIEEIRSYLHTEDCRSYFPEITMEQTKDGESYLHVSAMEQI</sequence>
<protein>
    <submittedName>
        <fullName evidence="1">DNA translocase FtsK</fullName>
    </submittedName>
</protein>
<gene>
    <name evidence="1" type="ORF">F383_31759</name>
</gene>